<accession>A0ACB8R6R2</accession>
<reference evidence="1" key="1">
    <citation type="submission" date="2021-02" db="EMBL/GenBank/DDBJ databases">
        <authorList>
            <consortium name="DOE Joint Genome Institute"/>
            <person name="Ahrendt S."/>
            <person name="Looney B.P."/>
            <person name="Miyauchi S."/>
            <person name="Morin E."/>
            <person name="Drula E."/>
            <person name="Courty P.E."/>
            <person name="Chicoki N."/>
            <person name="Fauchery L."/>
            <person name="Kohler A."/>
            <person name="Kuo A."/>
            <person name="Labutti K."/>
            <person name="Pangilinan J."/>
            <person name="Lipzen A."/>
            <person name="Riley R."/>
            <person name="Andreopoulos W."/>
            <person name="He G."/>
            <person name="Johnson J."/>
            <person name="Barry K.W."/>
            <person name="Grigoriev I.V."/>
            <person name="Nagy L."/>
            <person name="Hibbett D."/>
            <person name="Henrissat B."/>
            <person name="Matheny P.B."/>
            <person name="Labbe J."/>
            <person name="Martin F."/>
        </authorList>
    </citation>
    <scope>NUCLEOTIDE SEQUENCE</scope>
    <source>
        <strain evidence="1">FP105234-sp</strain>
    </source>
</reference>
<evidence type="ECO:0000313" key="1">
    <source>
        <dbReference type="EMBL" id="KAI0039821.1"/>
    </source>
</evidence>
<keyword evidence="2" id="KW-1185">Reference proteome</keyword>
<name>A0ACB8R6R2_9AGAM</name>
<dbReference type="Proteomes" id="UP000814033">
    <property type="component" value="Unassembled WGS sequence"/>
</dbReference>
<gene>
    <name evidence="1" type="ORF">FA95DRAFT_982532</name>
</gene>
<comment type="caution">
    <text evidence="1">The sequence shown here is derived from an EMBL/GenBank/DDBJ whole genome shotgun (WGS) entry which is preliminary data.</text>
</comment>
<dbReference type="EMBL" id="MU276259">
    <property type="protein sequence ID" value="KAI0039821.1"/>
    <property type="molecule type" value="Genomic_DNA"/>
</dbReference>
<proteinExistence type="predicted"/>
<sequence>MEIEPAVASLAQLELVPILCATSSYIMPIPFDIQAIIIEWVYRSSQHTAIDYPTLRACALVCRDWRPIAQRFLFRRVPHRSAHWVASCGPPSLLLLHTLCDNPHLAAHVRFIHLFLSFHGDASETANIALVDLCPHTEVVSCYNYTLMPGALEERLRNVQLRPVFLRVFSDLTFVECIMQTWPNIQGLDINVWRNSHSPEADPLIRAPCAVRSLSLRFTSWAPEDGLSSLRDLELNIHQWPAQLCHQLHASRVLPQIRSLRLMGHIPPPDILEHLVQLESLVLGTLPTTNVALPKSLRHLGYHPENASFAEQHDASFVLAVLQTLPSLQIVTLTCRLLAAHLNALEGACRDRGVDLEVYKSFHHYRLPRNVDWI</sequence>
<protein>
    <submittedName>
        <fullName evidence="1">Uncharacterized protein</fullName>
    </submittedName>
</protein>
<organism evidence="1 2">
    <name type="scientific">Auriscalpium vulgare</name>
    <dbReference type="NCBI Taxonomy" id="40419"/>
    <lineage>
        <taxon>Eukaryota</taxon>
        <taxon>Fungi</taxon>
        <taxon>Dikarya</taxon>
        <taxon>Basidiomycota</taxon>
        <taxon>Agaricomycotina</taxon>
        <taxon>Agaricomycetes</taxon>
        <taxon>Russulales</taxon>
        <taxon>Auriscalpiaceae</taxon>
        <taxon>Auriscalpium</taxon>
    </lineage>
</organism>
<evidence type="ECO:0000313" key="2">
    <source>
        <dbReference type="Proteomes" id="UP000814033"/>
    </source>
</evidence>
<reference evidence="1" key="2">
    <citation type="journal article" date="2022" name="New Phytol.">
        <title>Evolutionary transition to the ectomycorrhizal habit in the genomes of a hyperdiverse lineage of mushroom-forming fungi.</title>
        <authorList>
            <person name="Looney B."/>
            <person name="Miyauchi S."/>
            <person name="Morin E."/>
            <person name="Drula E."/>
            <person name="Courty P.E."/>
            <person name="Kohler A."/>
            <person name="Kuo A."/>
            <person name="LaButti K."/>
            <person name="Pangilinan J."/>
            <person name="Lipzen A."/>
            <person name="Riley R."/>
            <person name="Andreopoulos W."/>
            <person name="He G."/>
            <person name="Johnson J."/>
            <person name="Nolan M."/>
            <person name="Tritt A."/>
            <person name="Barry K.W."/>
            <person name="Grigoriev I.V."/>
            <person name="Nagy L.G."/>
            <person name="Hibbett D."/>
            <person name="Henrissat B."/>
            <person name="Matheny P.B."/>
            <person name="Labbe J."/>
            <person name="Martin F.M."/>
        </authorList>
    </citation>
    <scope>NUCLEOTIDE SEQUENCE</scope>
    <source>
        <strain evidence="1">FP105234-sp</strain>
    </source>
</reference>